<comment type="caution">
    <text evidence="1">The sequence shown here is derived from an EMBL/GenBank/DDBJ whole genome shotgun (WGS) entry which is preliminary data.</text>
</comment>
<reference evidence="1" key="1">
    <citation type="journal article" date="2020" name="Stud. Mycol.">
        <title>101 Dothideomycetes genomes: a test case for predicting lifestyles and emergence of pathogens.</title>
        <authorList>
            <person name="Haridas S."/>
            <person name="Albert R."/>
            <person name="Binder M."/>
            <person name="Bloem J."/>
            <person name="Labutti K."/>
            <person name="Salamov A."/>
            <person name="Andreopoulos B."/>
            <person name="Baker S."/>
            <person name="Barry K."/>
            <person name="Bills G."/>
            <person name="Bluhm B."/>
            <person name="Cannon C."/>
            <person name="Castanera R."/>
            <person name="Culley D."/>
            <person name="Daum C."/>
            <person name="Ezra D."/>
            <person name="Gonzalez J."/>
            <person name="Henrissat B."/>
            <person name="Kuo A."/>
            <person name="Liang C."/>
            <person name="Lipzen A."/>
            <person name="Lutzoni F."/>
            <person name="Magnuson J."/>
            <person name="Mondo S."/>
            <person name="Nolan M."/>
            <person name="Ohm R."/>
            <person name="Pangilinan J."/>
            <person name="Park H.-J."/>
            <person name="Ramirez L."/>
            <person name="Alfaro M."/>
            <person name="Sun H."/>
            <person name="Tritt A."/>
            <person name="Yoshinaga Y."/>
            <person name="Zwiers L.-H."/>
            <person name="Turgeon B."/>
            <person name="Goodwin S."/>
            <person name="Spatafora J."/>
            <person name="Crous P."/>
            <person name="Grigoriev I."/>
        </authorList>
    </citation>
    <scope>NUCLEOTIDE SEQUENCE</scope>
    <source>
        <strain evidence="1">CBS 125425</strain>
    </source>
</reference>
<sequence length="69" mass="8036">MRQDSPWHELHISELVQLCFPACQAWRHIHDHASRHLMLHLSHCISRLGRMQLGMWDRVAGSGHMSRSG</sequence>
<keyword evidence="2" id="KW-1185">Reference proteome</keyword>
<dbReference type="Proteomes" id="UP000799444">
    <property type="component" value="Unassembled WGS sequence"/>
</dbReference>
<proteinExistence type="predicted"/>
<dbReference type="AlphaFoldDB" id="A0A9P4UVL2"/>
<protein>
    <submittedName>
        <fullName evidence="1">Uncharacterized protein</fullName>
    </submittedName>
</protein>
<dbReference type="EMBL" id="ML996226">
    <property type="protein sequence ID" value="KAF2730092.1"/>
    <property type="molecule type" value="Genomic_DNA"/>
</dbReference>
<accession>A0A9P4UVL2</accession>
<evidence type="ECO:0000313" key="1">
    <source>
        <dbReference type="EMBL" id="KAF2730092.1"/>
    </source>
</evidence>
<organism evidence="1 2">
    <name type="scientific">Polyplosphaeria fusca</name>
    <dbReference type="NCBI Taxonomy" id="682080"/>
    <lineage>
        <taxon>Eukaryota</taxon>
        <taxon>Fungi</taxon>
        <taxon>Dikarya</taxon>
        <taxon>Ascomycota</taxon>
        <taxon>Pezizomycotina</taxon>
        <taxon>Dothideomycetes</taxon>
        <taxon>Pleosporomycetidae</taxon>
        <taxon>Pleosporales</taxon>
        <taxon>Tetraplosphaeriaceae</taxon>
        <taxon>Polyplosphaeria</taxon>
    </lineage>
</organism>
<name>A0A9P4UVL2_9PLEO</name>
<gene>
    <name evidence="1" type="ORF">EJ04DRAFT_53922</name>
</gene>
<evidence type="ECO:0000313" key="2">
    <source>
        <dbReference type="Proteomes" id="UP000799444"/>
    </source>
</evidence>